<reference evidence="1" key="1">
    <citation type="submission" date="2020-01" db="EMBL/GenBank/DDBJ databases">
        <authorList>
            <person name="Rat A."/>
        </authorList>
    </citation>
    <scope>NUCLEOTIDE SEQUENCE</scope>
    <source>
        <strain evidence="1">LMG 31161</strain>
    </source>
</reference>
<evidence type="ECO:0000313" key="3">
    <source>
        <dbReference type="Proteomes" id="UP000746741"/>
    </source>
</evidence>
<dbReference type="AlphaFoldDB" id="A0A9X9WMU7"/>
<dbReference type="Proteomes" id="UP001138708">
    <property type="component" value="Unassembled WGS sequence"/>
</dbReference>
<reference evidence="2 3" key="2">
    <citation type="submission" date="2020-02" db="EMBL/GenBank/DDBJ databases">
        <authorList>
            <person name="Sun Q."/>
            <person name="Inoue M."/>
        </authorList>
    </citation>
    <scope>NUCLEOTIDE SEQUENCE [LARGE SCALE GENOMIC DNA]</scope>
    <source>
        <strain evidence="2 3">KCTC 22478</strain>
    </source>
</reference>
<proteinExistence type="predicted"/>
<dbReference type="InterPro" id="IPR019292">
    <property type="entry name" value="McrC"/>
</dbReference>
<comment type="caution">
    <text evidence="1">The sequence shown here is derived from an EMBL/GenBank/DDBJ whole genome shotgun (WGS) entry which is preliminary data.</text>
</comment>
<evidence type="ECO:0000313" key="1">
    <source>
        <dbReference type="EMBL" id="MBR0661657.1"/>
    </source>
</evidence>
<gene>
    <name evidence="2" type="ORF">GWK15_24690</name>
    <name evidence="1" type="ORF">GXW75_20550</name>
</gene>
<dbReference type="PANTHER" id="PTHR38733">
    <property type="entry name" value="PROTEIN MCRC"/>
    <property type="match status" value="1"/>
</dbReference>
<evidence type="ECO:0008006" key="5">
    <source>
        <dbReference type="Google" id="ProtNLM"/>
    </source>
</evidence>
<evidence type="ECO:0000313" key="4">
    <source>
        <dbReference type="Proteomes" id="UP001138708"/>
    </source>
</evidence>
<sequence length="421" mass="45902">MNDVVRVQEHGRLIVGRGGLTEAELEFLLGLRQRGPYFFAEERVQGNWYCRFGGYAGAIAMPGGRTLEVLPKVGDLDDPASRSLLVRMLAGAEIGPSIEDAAADYGDSPTLIEAYLRFAADLALREVRLGLVHAYRRLDRRTPVVRGQLLIAKQLALLPERLDVHIARVEDYRADTPVNRSIKAGVRWIARVTRVAATAAKAREVVMRMDAVSDSTGPLRVLGDALRRLQGSIERDRRHRRLAPLLRVLGLLLDGTAVAPEAGAAAPGPTLMFDMSKVFEALLAARLRRTLSGCSVDEQASHRFDIAGEFMLRPDLLVRQGGKPALVLDAKWKRVSGPADVDDADLRQVFAYARILGLTDAALVYPKLNGAGAPLQHVQVADESGVRIHLWQVTVTAAGWNELDSDLGRLGSKAGLSPALR</sequence>
<reference evidence="1" key="3">
    <citation type="journal article" date="2021" name="Syst. Appl. Microbiol.">
        <title>Roseomonas hellenica sp. nov., isolated from roots of wild-growing Alkanna tinctoria.</title>
        <authorList>
            <person name="Rat A."/>
            <person name="Naranjo H.D."/>
            <person name="Lebbe L."/>
            <person name="Cnockaert M."/>
            <person name="Krigas N."/>
            <person name="Grigoriadou K."/>
            <person name="Maloupa E."/>
            <person name="Willems A."/>
        </authorList>
    </citation>
    <scope>NUCLEOTIDE SEQUENCE</scope>
    <source>
        <strain evidence="1">LMG 31161</strain>
    </source>
</reference>
<dbReference type="EMBL" id="JAAVUP010000021">
    <property type="protein sequence ID" value="NKE20176.1"/>
    <property type="molecule type" value="Genomic_DNA"/>
</dbReference>
<dbReference type="Pfam" id="PF10117">
    <property type="entry name" value="McrBC"/>
    <property type="match status" value="1"/>
</dbReference>
<organism evidence="1 4">
    <name type="scientific">Neoroseomonas oryzicola</name>
    <dbReference type="NCBI Taxonomy" id="535904"/>
    <lineage>
        <taxon>Bacteria</taxon>
        <taxon>Pseudomonadati</taxon>
        <taxon>Pseudomonadota</taxon>
        <taxon>Alphaproteobacteria</taxon>
        <taxon>Acetobacterales</taxon>
        <taxon>Acetobacteraceae</taxon>
        <taxon>Neoroseomonas</taxon>
    </lineage>
</organism>
<dbReference type="EMBL" id="JAAEDK010000060">
    <property type="protein sequence ID" value="MBR0661657.1"/>
    <property type="molecule type" value="Genomic_DNA"/>
</dbReference>
<evidence type="ECO:0000313" key="2">
    <source>
        <dbReference type="EMBL" id="NKE20176.1"/>
    </source>
</evidence>
<keyword evidence="3" id="KW-1185">Reference proteome</keyword>
<name>A0A9X9WMU7_9PROT</name>
<accession>A0A9X9WMU7</accession>
<dbReference type="PANTHER" id="PTHR38733:SF1">
    <property type="entry name" value="TYPE IV METHYL-DIRECTED RESTRICTION ENZYME ECOKMCRBC"/>
    <property type="match status" value="1"/>
</dbReference>
<dbReference type="Proteomes" id="UP000746741">
    <property type="component" value="Unassembled WGS sequence"/>
</dbReference>
<protein>
    <recommendedName>
        <fullName evidence="5">Restriction endonuclease</fullName>
    </recommendedName>
</protein>